<evidence type="ECO:0000313" key="9">
    <source>
        <dbReference type="EMBL" id="GGE42056.1"/>
    </source>
</evidence>
<evidence type="ECO:0000256" key="3">
    <source>
        <dbReference type="ARBA" id="ARBA00022452"/>
    </source>
</evidence>
<dbReference type="OrthoDB" id="6679728at2"/>
<dbReference type="InterPro" id="IPR005017">
    <property type="entry name" value="OMPP1/FadL/TodX"/>
</dbReference>
<keyword evidence="6" id="KW-0472">Membrane</keyword>
<name>A0A917AC77_9RHOB</name>
<keyword evidence="3" id="KW-1134">Transmembrane beta strand</keyword>
<dbReference type="GO" id="GO:0009279">
    <property type="term" value="C:cell outer membrane"/>
    <property type="evidence" value="ECO:0007669"/>
    <property type="project" value="UniProtKB-SubCell"/>
</dbReference>
<keyword evidence="7" id="KW-0998">Cell outer membrane</keyword>
<keyword evidence="4" id="KW-0812">Transmembrane</keyword>
<dbReference type="RefSeq" id="WP_095596399.1">
    <property type="nucleotide sequence ID" value="NZ_BMKN01000001.1"/>
</dbReference>
<proteinExistence type="inferred from homology"/>
<dbReference type="SUPFAM" id="SSF56935">
    <property type="entry name" value="Porins"/>
    <property type="match status" value="1"/>
</dbReference>
<evidence type="ECO:0000313" key="10">
    <source>
        <dbReference type="Proteomes" id="UP000606730"/>
    </source>
</evidence>
<organism evidence="9 10">
    <name type="scientific">Actibacterium pelagium</name>
    <dbReference type="NCBI Taxonomy" id="2029103"/>
    <lineage>
        <taxon>Bacteria</taxon>
        <taxon>Pseudomonadati</taxon>
        <taxon>Pseudomonadota</taxon>
        <taxon>Alphaproteobacteria</taxon>
        <taxon>Rhodobacterales</taxon>
        <taxon>Roseobacteraceae</taxon>
        <taxon>Actibacterium</taxon>
    </lineage>
</organism>
<evidence type="ECO:0000256" key="4">
    <source>
        <dbReference type="ARBA" id="ARBA00022692"/>
    </source>
</evidence>
<evidence type="ECO:0000256" key="2">
    <source>
        <dbReference type="ARBA" id="ARBA00008163"/>
    </source>
</evidence>
<dbReference type="Proteomes" id="UP000606730">
    <property type="component" value="Unassembled WGS sequence"/>
</dbReference>
<protein>
    <submittedName>
        <fullName evidence="9">Membrane protein</fullName>
    </submittedName>
</protein>
<dbReference type="Gene3D" id="2.40.160.60">
    <property type="entry name" value="Outer membrane protein transport protein (OMPP1/FadL/TodX)"/>
    <property type="match status" value="1"/>
</dbReference>
<evidence type="ECO:0000256" key="7">
    <source>
        <dbReference type="ARBA" id="ARBA00023237"/>
    </source>
</evidence>
<sequence length="392" mass="41411">MKLLGGTALALLALGNAVAAGGIERSPQSTAILFEDGNYFEVTYSNVNPTVSGTATATYGGVDTGDMAESYNQLNFGAKFELSEKLNLALIQDSPVGADVFYPTTSGVPFPFAGAGSDHVFSGGNADLNSNSLAAYLRYELPNNFSLVGGIRRVSVGGELGIPFFNNYTLDVEDSTEIGYSAGIAWEKPEIAARVALTFHSATDHTFASTENTNAAPIPDPFPDFDDFTGSFDVTIPKSVNLDFQTGVAADTLVFGSIRWVDWSSFDITPPGYNAFSGGGSLVDYDDDVITYNLGVGRRLNENWSIAATVGHEKSGGGYVGNLGPTDGYTSLGLGATYTNGNIKITGGVRHVWIGDADTFGPPITGITAGEELANFRDNSAWAWGLRVGYYF</sequence>
<keyword evidence="5 8" id="KW-0732">Signal</keyword>
<dbReference type="AlphaFoldDB" id="A0A917AC77"/>
<feature type="chain" id="PRO_5037457562" evidence="8">
    <location>
        <begin position="20"/>
        <end position="392"/>
    </location>
</feature>
<comment type="similarity">
    <text evidence="2">Belongs to the OmpP1/FadL family.</text>
</comment>
<dbReference type="Pfam" id="PF03349">
    <property type="entry name" value="Toluene_X"/>
    <property type="match status" value="1"/>
</dbReference>
<evidence type="ECO:0000256" key="6">
    <source>
        <dbReference type="ARBA" id="ARBA00023136"/>
    </source>
</evidence>
<evidence type="ECO:0000256" key="5">
    <source>
        <dbReference type="ARBA" id="ARBA00022729"/>
    </source>
</evidence>
<evidence type="ECO:0000256" key="8">
    <source>
        <dbReference type="SAM" id="SignalP"/>
    </source>
</evidence>
<reference evidence="9" key="1">
    <citation type="journal article" date="2014" name="Int. J. Syst. Evol. Microbiol.">
        <title>Complete genome sequence of Corynebacterium casei LMG S-19264T (=DSM 44701T), isolated from a smear-ripened cheese.</title>
        <authorList>
            <consortium name="US DOE Joint Genome Institute (JGI-PGF)"/>
            <person name="Walter F."/>
            <person name="Albersmeier A."/>
            <person name="Kalinowski J."/>
            <person name="Ruckert C."/>
        </authorList>
    </citation>
    <scope>NUCLEOTIDE SEQUENCE</scope>
    <source>
        <strain evidence="9">CGMCC 1.16012</strain>
    </source>
</reference>
<keyword evidence="10" id="KW-1185">Reference proteome</keyword>
<reference evidence="9" key="2">
    <citation type="submission" date="2020-09" db="EMBL/GenBank/DDBJ databases">
        <authorList>
            <person name="Sun Q."/>
            <person name="Zhou Y."/>
        </authorList>
    </citation>
    <scope>NUCLEOTIDE SEQUENCE</scope>
    <source>
        <strain evidence="9">CGMCC 1.16012</strain>
    </source>
</reference>
<accession>A0A917AC77</accession>
<dbReference type="EMBL" id="BMKN01000001">
    <property type="protein sequence ID" value="GGE42056.1"/>
    <property type="molecule type" value="Genomic_DNA"/>
</dbReference>
<comment type="subcellular location">
    <subcellularLocation>
        <location evidence="1">Cell outer membrane</location>
        <topology evidence="1">Multi-pass membrane protein</topology>
    </subcellularLocation>
</comment>
<gene>
    <name evidence="9" type="ORF">GCM10011517_07090</name>
</gene>
<evidence type="ECO:0000256" key="1">
    <source>
        <dbReference type="ARBA" id="ARBA00004571"/>
    </source>
</evidence>
<feature type="signal peptide" evidence="8">
    <location>
        <begin position="1"/>
        <end position="19"/>
    </location>
</feature>
<comment type="caution">
    <text evidence="9">The sequence shown here is derived from an EMBL/GenBank/DDBJ whole genome shotgun (WGS) entry which is preliminary data.</text>
</comment>